<evidence type="ECO:0000313" key="2">
    <source>
        <dbReference type="Proteomes" id="UP000593575"/>
    </source>
</evidence>
<dbReference type="Proteomes" id="UP000593575">
    <property type="component" value="Unassembled WGS sequence"/>
</dbReference>
<name>A0A7J9J462_9ROSI</name>
<organism evidence="1 2">
    <name type="scientific">Gossypium armourianum</name>
    <dbReference type="NCBI Taxonomy" id="34283"/>
    <lineage>
        <taxon>Eukaryota</taxon>
        <taxon>Viridiplantae</taxon>
        <taxon>Streptophyta</taxon>
        <taxon>Embryophyta</taxon>
        <taxon>Tracheophyta</taxon>
        <taxon>Spermatophyta</taxon>
        <taxon>Magnoliopsida</taxon>
        <taxon>eudicotyledons</taxon>
        <taxon>Gunneridae</taxon>
        <taxon>Pentapetalae</taxon>
        <taxon>rosids</taxon>
        <taxon>malvids</taxon>
        <taxon>Malvales</taxon>
        <taxon>Malvaceae</taxon>
        <taxon>Malvoideae</taxon>
        <taxon>Gossypium</taxon>
    </lineage>
</organism>
<proteinExistence type="predicted"/>
<dbReference type="EMBL" id="JABFAE010000005">
    <property type="protein sequence ID" value="MBA0828903.1"/>
    <property type="molecule type" value="Genomic_DNA"/>
</dbReference>
<dbReference type="AlphaFoldDB" id="A0A7J9J462"/>
<sequence length="318" mass="35511">EVARVSFKDNVQGQGVGVENKKLDTKDDGFVLLEGDVQTEVVDGISSISFSGKVHAMREKSMNRTMVIKLLGRKIGYNALINKIYALKKSIMNIKNESYFAKFQDVNGFMKALAKGPQSLTYAHAYCLPSAYATNGTWNGVALSNQLPHNVLRIAGIRPSSNEARILLLNERLLTNGERCRQGMSDDTNCGYEIESNIHNIRDCRFAKSLWKSSILDTVELKVASGPSFLLSHCWRLWKMRDDWRGISVKEDHGRAAAGGVLRGDKGGWIIGYGRSRSYCLVLQVEACGMLDSLEEHGWDLEKTEAESDDLMPMRVRV</sequence>
<feature type="non-terminal residue" evidence="1">
    <location>
        <position position="1"/>
    </location>
</feature>
<comment type="caution">
    <text evidence="1">The sequence shown here is derived from an EMBL/GenBank/DDBJ whole genome shotgun (WGS) entry which is preliminary data.</text>
</comment>
<reference evidence="1 2" key="1">
    <citation type="journal article" date="2019" name="Genome Biol. Evol.">
        <title>Insights into the evolution of the New World diploid cottons (Gossypium, subgenus Houzingenia) based on genome sequencing.</title>
        <authorList>
            <person name="Grover C.E."/>
            <person name="Arick M.A. 2nd"/>
            <person name="Thrash A."/>
            <person name="Conover J.L."/>
            <person name="Sanders W.S."/>
            <person name="Peterson D.G."/>
            <person name="Frelichowski J.E."/>
            <person name="Scheffler J.A."/>
            <person name="Scheffler B.E."/>
            <person name="Wendel J.F."/>
        </authorList>
    </citation>
    <scope>NUCLEOTIDE SEQUENCE [LARGE SCALE GENOMIC DNA]</scope>
    <source>
        <strain evidence="1">6</strain>
        <tissue evidence="1">Leaf</tissue>
    </source>
</reference>
<evidence type="ECO:0000313" key="1">
    <source>
        <dbReference type="EMBL" id="MBA0828903.1"/>
    </source>
</evidence>
<gene>
    <name evidence="1" type="ORF">Goarm_013530</name>
</gene>
<protein>
    <submittedName>
        <fullName evidence="1">Uncharacterized protein</fullName>
    </submittedName>
</protein>
<keyword evidence="2" id="KW-1185">Reference proteome</keyword>
<accession>A0A7J9J462</accession>